<comment type="pathway">
    <text evidence="1 9">Glycan biosynthesis; sucrose metabolism.</text>
</comment>
<dbReference type="GO" id="GO:0005737">
    <property type="term" value="C:cytoplasm"/>
    <property type="evidence" value="ECO:0007669"/>
    <property type="project" value="UniProtKB-SubCell"/>
</dbReference>
<proteinExistence type="inferred from homology"/>
<feature type="domain" description="Glycosyl hydrolase family 32 N-terminal" evidence="10">
    <location>
        <begin position="33"/>
        <end position="333"/>
    </location>
</feature>
<evidence type="ECO:0000256" key="9">
    <source>
        <dbReference type="RuleBase" id="RU365015"/>
    </source>
</evidence>
<dbReference type="EMBL" id="JACOOQ010000005">
    <property type="protein sequence ID" value="MBC5639751.1"/>
    <property type="molecule type" value="Genomic_DNA"/>
</dbReference>
<dbReference type="UniPathway" id="UPA00238"/>
<dbReference type="Gene3D" id="2.60.120.560">
    <property type="entry name" value="Exo-inulinase, domain 1"/>
    <property type="match status" value="1"/>
</dbReference>
<dbReference type="SUPFAM" id="SSF49899">
    <property type="entry name" value="Concanavalin A-like lectins/glucanases"/>
    <property type="match status" value="1"/>
</dbReference>
<name>A0A8I0A897_9CLOT</name>
<evidence type="ECO:0000256" key="2">
    <source>
        <dbReference type="ARBA" id="ARBA00009902"/>
    </source>
</evidence>
<dbReference type="EC" id="3.2.1.26" evidence="3 8"/>
<dbReference type="Proteomes" id="UP000662088">
    <property type="component" value="Unassembled WGS sequence"/>
</dbReference>
<comment type="function">
    <text evidence="9">Enables the bacterium to metabolize sucrose as a sole carbon source.</text>
</comment>
<dbReference type="GO" id="GO:0004564">
    <property type="term" value="F:beta-fructofuranosidase activity"/>
    <property type="evidence" value="ECO:0007669"/>
    <property type="project" value="UniProtKB-EC"/>
</dbReference>
<protein>
    <recommendedName>
        <fullName evidence="4 8">Sucrose-6-phosphate hydrolase</fullName>
        <ecNumber evidence="3 8">3.2.1.26</ecNumber>
    </recommendedName>
    <alternativeName>
        <fullName evidence="7 9">Invertase</fullName>
    </alternativeName>
</protein>
<keyword evidence="13" id="KW-1185">Reference proteome</keyword>
<evidence type="ECO:0000256" key="6">
    <source>
        <dbReference type="ARBA" id="ARBA00023295"/>
    </source>
</evidence>
<keyword evidence="5 8" id="KW-0378">Hydrolase</keyword>
<evidence type="ECO:0000256" key="8">
    <source>
        <dbReference type="RuleBase" id="RU362110"/>
    </source>
</evidence>
<dbReference type="InterPro" id="IPR013320">
    <property type="entry name" value="ConA-like_dom_sf"/>
</dbReference>
<evidence type="ECO:0000256" key="3">
    <source>
        <dbReference type="ARBA" id="ARBA00012758"/>
    </source>
</evidence>
<dbReference type="PANTHER" id="PTHR43101">
    <property type="entry name" value="BETA-FRUCTOSIDASE"/>
    <property type="match status" value="1"/>
</dbReference>
<dbReference type="AlphaFoldDB" id="A0A8I0A897"/>
<evidence type="ECO:0000256" key="7">
    <source>
        <dbReference type="ARBA" id="ARBA00033367"/>
    </source>
</evidence>
<dbReference type="CDD" id="cd08996">
    <property type="entry name" value="GH32_FFase"/>
    <property type="match status" value="1"/>
</dbReference>
<organism evidence="12 13">
    <name type="scientific">Clostridium lentum</name>
    <dbReference type="NCBI Taxonomy" id="2763037"/>
    <lineage>
        <taxon>Bacteria</taxon>
        <taxon>Bacillati</taxon>
        <taxon>Bacillota</taxon>
        <taxon>Clostridia</taxon>
        <taxon>Eubacteriales</taxon>
        <taxon>Clostridiaceae</taxon>
        <taxon>Clostridium</taxon>
    </lineage>
</organism>
<dbReference type="InterPro" id="IPR051214">
    <property type="entry name" value="GH32_Enzymes"/>
</dbReference>
<dbReference type="InterPro" id="IPR001362">
    <property type="entry name" value="Glyco_hydro_32"/>
</dbReference>
<dbReference type="RefSeq" id="WP_186834839.1">
    <property type="nucleotide sequence ID" value="NZ_JACOOQ010000005.1"/>
</dbReference>
<evidence type="ECO:0000256" key="4">
    <source>
        <dbReference type="ARBA" id="ARBA00019623"/>
    </source>
</evidence>
<dbReference type="Pfam" id="PF00251">
    <property type="entry name" value="Glyco_hydro_32N"/>
    <property type="match status" value="1"/>
</dbReference>
<dbReference type="Pfam" id="PF08244">
    <property type="entry name" value="Glyco_hydro_32C"/>
    <property type="match status" value="1"/>
</dbReference>
<dbReference type="InterPro" id="IPR013189">
    <property type="entry name" value="Glyco_hydro_32_C"/>
</dbReference>
<keyword evidence="6 8" id="KW-0326">Glycosidase</keyword>
<evidence type="ECO:0000313" key="12">
    <source>
        <dbReference type="EMBL" id="MBC5639751.1"/>
    </source>
</evidence>
<comment type="caution">
    <text evidence="12">The sequence shown here is derived from an EMBL/GenBank/DDBJ whole genome shotgun (WGS) entry which is preliminary data.</text>
</comment>
<comment type="catalytic activity">
    <reaction evidence="8">
        <text>Hydrolysis of terminal non-reducing beta-D-fructofuranoside residues in beta-D-fructofuranosides.</text>
        <dbReference type="EC" id="3.2.1.26"/>
    </reaction>
</comment>
<evidence type="ECO:0000259" key="11">
    <source>
        <dbReference type="Pfam" id="PF08244"/>
    </source>
</evidence>
<dbReference type="SMART" id="SM00640">
    <property type="entry name" value="Glyco_32"/>
    <property type="match status" value="1"/>
</dbReference>
<dbReference type="InterPro" id="IPR023296">
    <property type="entry name" value="Glyco_hydro_beta-prop_sf"/>
</dbReference>
<dbReference type="NCBIfam" id="TIGR01322">
    <property type="entry name" value="scrB_fam"/>
    <property type="match status" value="1"/>
</dbReference>
<evidence type="ECO:0000256" key="5">
    <source>
        <dbReference type="ARBA" id="ARBA00022801"/>
    </source>
</evidence>
<accession>A0A8I0A897</accession>
<comment type="similarity">
    <text evidence="2 8">Belongs to the glycosyl hydrolase 32 family.</text>
</comment>
<dbReference type="InterPro" id="IPR013148">
    <property type="entry name" value="Glyco_hydro_32_N"/>
</dbReference>
<dbReference type="GO" id="GO:0005985">
    <property type="term" value="P:sucrose metabolic process"/>
    <property type="evidence" value="ECO:0007669"/>
    <property type="project" value="UniProtKB-UniPathway"/>
</dbReference>
<evidence type="ECO:0000256" key="1">
    <source>
        <dbReference type="ARBA" id="ARBA00004914"/>
    </source>
</evidence>
<comment type="subcellular location">
    <subcellularLocation>
        <location evidence="9">Cytoplasm</location>
    </subcellularLocation>
</comment>
<dbReference type="Gene3D" id="2.115.10.20">
    <property type="entry name" value="Glycosyl hydrolase domain, family 43"/>
    <property type="match status" value="1"/>
</dbReference>
<keyword evidence="9" id="KW-0119">Carbohydrate metabolism</keyword>
<sequence>MANNHKEKLEQAQKYVDSIKNQVALSKYRQGYHFMAPASWINDPNGFIQYKGKYHLFYQYNPYDSKWGSMYWGHAESEDLIKWNHLPIALAPSEFYDDDKDGGCFSGSAVDDNGVLTLMYTGTTTSEEGTVQVQCIATSDDGVNFEKFEGNPVILPNFIEGNRDFRDPKVWKEGDLWYVVIGTTKNNEGRALLYSSCDLRQWNFVSVLAESNGELGSMWECPDFFKIGDKHVLMLSPMELGSTITMYLVGDMDYSTGKFTWTQKGKVDFGFDFYAPQSLVDDKGRRIVIGWANSWPWMKCFTDFGPNMEDKWNGAMSLPREVKLDERTGKLKFIPVEEIRDYRKEENKVQLNTLNGSKDIIIRNKDRYEMLFNIDLKATTAKELIIKLRENKKGVAILRLDIKNKKLIFDRNNCDGYNKGIKSCDLDLFEDTLSVNIFSDNISIEVFTDDNKVAMSNNIYPLECSNKVNLEAVDGEIVFNSFDIWRIEV</sequence>
<reference evidence="12" key="1">
    <citation type="submission" date="2020-08" db="EMBL/GenBank/DDBJ databases">
        <title>Genome public.</title>
        <authorList>
            <person name="Liu C."/>
            <person name="Sun Q."/>
        </authorList>
    </citation>
    <scope>NUCLEOTIDE SEQUENCE</scope>
    <source>
        <strain evidence="12">NSJ-42</strain>
    </source>
</reference>
<evidence type="ECO:0000313" key="13">
    <source>
        <dbReference type="Proteomes" id="UP000662088"/>
    </source>
</evidence>
<gene>
    <name evidence="12" type="ORF">H8R92_04765</name>
</gene>
<dbReference type="SUPFAM" id="SSF75005">
    <property type="entry name" value="Arabinanase/levansucrase/invertase"/>
    <property type="match status" value="1"/>
</dbReference>
<dbReference type="PANTHER" id="PTHR43101:SF1">
    <property type="entry name" value="BETA-FRUCTOSIDASE"/>
    <property type="match status" value="1"/>
</dbReference>
<evidence type="ECO:0000259" key="10">
    <source>
        <dbReference type="Pfam" id="PF00251"/>
    </source>
</evidence>
<dbReference type="InterPro" id="IPR006232">
    <property type="entry name" value="Suc6P_hydrolase"/>
</dbReference>
<keyword evidence="9" id="KW-0963">Cytoplasm</keyword>
<feature type="domain" description="Glycosyl hydrolase family 32 C-terminal" evidence="11">
    <location>
        <begin position="343"/>
        <end position="485"/>
    </location>
</feature>